<dbReference type="GO" id="GO:0005524">
    <property type="term" value="F:ATP binding"/>
    <property type="evidence" value="ECO:0007669"/>
    <property type="project" value="InterPro"/>
</dbReference>
<dbReference type="PANTHER" id="PTHR44329">
    <property type="entry name" value="SERINE/THREONINE-PROTEIN KINASE TNNI3K-RELATED"/>
    <property type="match status" value="1"/>
</dbReference>
<evidence type="ECO:0000313" key="12">
    <source>
        <dbReference type="Proteomes" id="UP001303115"/>
    </source>
</evidence>
<reference evidence="12" key="1">
    <citation type="journal article" date="2023" name="Mol. Phylogenet. Evol.">
        <title>Genome-scale phylogeny and comparative genomics of the fungal order Sordariales.</title>
        <authorList>
            <person name="Hensen N."/>
            <person name="Bonometti L."/>
            <person name="Westerberg I."/>
            <person name="Brannstrom I.O."/>
            <person name="Guillou S."/>
            <person name="Cros-Aarteil S."/>
            <person name="Calhoun S."/>
            <person name="Haridas S."/>
            <person name="Kuo A."/>
            <person name="Mondo S."/>
            <person name="Pangilinan J."/>
            <person name="Riley R."/>
            <person name="LaButti K."/>
            <person name="Andreopoulos B."/>
            <person name="Lipzen A."/>
            <person name="Chen C."/>
            <person name="Yan M."/>
            <person name="Daum C."/>
            <person name="Ng V."/>
            <person name="Clum A."/>
            <person name="Steindorff A."/>
            <person name="Ohm R.A."/>
            <person name="Martin F."/>
            <person name="Silar P."/>
            <person name="Natvig D.O."/>
            <person name="Lalanne C."/>
            <person name="Gautier V."/>
            <person name="Ament-Velasquez S.L."/>
            <person name="Kruys A."/>
            <person name="Hutchinson M.I."/>
            <person name="Powell A.J."/>
            <person name="Barry K."/>
            <person name="Miller A.N."/>
            <person name="Grigoriev I.V."/>
            <person name="Debuchy R."/>
            <person name="Gladieux P."/>
            <person name="Hiltunen Thoren M."/>
            <person name="Johannesson H."/>
        </authorList>
    </citation>
    <scope>NUCLEOTIDE SEQUENCE [LARGE SCALE GENOMIC DNA]</scope>
    <source>
        <strain evidence="12">CBS 284.82</strain>
    </source>
</reference>
<accession>A0AAN6PA89</accession>
<dbReference type="AlphaFoldDB" id="A0AAN6PA89"/>
<dbReference type="EC" id="2.7.11.1" evidence="3"/>
<dbReference type="SUPFAM" id="SSF56112">
    <property type="entry name" value="Protein kinase-like (PK-like)"/>
    <property type="match status" value="1"/>
</dbReference>
<dbReference type="PROSITE" id="PS00109">
    <property type="entry name" value="PROTEIN_KINASE_TYR"/>
    <property type="match status" value="1"/>
</dbReference>
<comment type="catalytic activity">
    <reaction evidence="8">
        <text>L-threonyl-[protein] + ATP = O-phospho-L-threonyl-[protein] + ADP + H(+)</text>
        <dbReference type="Rhea" id="RHEA:46608"/>
        <dbReference type="Rhea" id="RHEA-COMP:11060"/>
        <dbReference type="Rhea" id="RHEA-COMP:11605"/>
        <dbReference type="ChEBI" id="CHEBI:15378"/>
        <dbReference type="ChEBI" id="CHEBI:30013"/>
        <dbReference type="ChEBI" id="CHEBI:30616"/>
        <dbReference type="ChEBI" id="CHEBI:61977"/>
        <dbReference type="ChEBI" id="CHEBI:456216"/>
        <dbReference type="EC" id="2.7.11.1"/>
    </reaction>
</comment>
<comment type="caution">
    <text evidence="11">The sequence shown here is derived from an EMBL/GenBank/DDBJ whole genome shotgun (WGS) entry which is preliminary data.</text>
</comment>
<sequence length="302" mass="33927">MAPSLRMPFLSLSVDNFISRGAGGHVFHINRNIVLKCPTKFDNALPEQIEEMEESDKKIETEKAVYRVLMEHPHPNIVQCIICVPEGIFLRRMESTLQDRLSQSRTATIPAHTQERWVLQLTSAVAWLEHLGLVHGDLRPANILLDANDSIQLSDFDATVKPGAELMVASEPFCKIGKNFETPPAGPVSEQFSLASCIYTIRFGYWPWHELDPRARVEKLMRNEFPSVSADSVFGDVTTRCWHGEYPSIASVQQDVLSQLGRSVDKDRALMQAVVEEIAAQHPLLRAECEEFIANQARGGSY</sequence>
<organism evidence="11 12">
    <name type="scientific">Parachaetomium inaequale</name>
    <dbReference type="NCBI Taxonomy" id="2588326"/>
    <lineage>
        <taxon>Eukaryota</taxon>
        <taxon>Fungi</taxon>
        <taxon>Dikarya</taxon>
        <taxon>Ascomycota</taxon>
        <taxon>Pezizomycotina</taxon>
        <taxon>Sordariomycetes</taxon>
        <taxon>Sordariomycetidae</taxon>
        <taxon>Sordariales</taxon>
        <taxon>Chaetomiaceae</taxon>
        <taxon>Parachaetomium</taxon>
    </lineage>
</organism>
<dbReference type="PROSITE" id="PS50011">
    <property type="entry name" value="PROTEIN_KINASE_DOM"/>
    <property type="match status" value="1"/>
</dbReference>
<keyword evidence="11" id="KW-0808">Transferase</keyword>
<keyword evidence="11" id="KW-0418">Kinase</keyword>
<dbReference type="Proteomes" id="UP001303115">
    <property type="component" value="Unassembled WGS sequence"/>
</dbReference>
<dbReference type="InterPro" id="IPR008266">
    <property type="entry name" value="Tyr_kinase_AS"/>
</dbReference>
<dbReference type="Gene3D" id="1.10.510.10">
    <property type="entry name" value="Transferase(Phosphotransferase) domain 1"/>
    <property type="match status" value="1"/>
</dbReference>
<protein>
    <recommendedName>
        <fullName evidence="5">EKC/KEOPS complex subunit BUD32</fullName>
        <ecNumber evidence="3">2.7.11.1</ecNumber>
    </recommendedName>
    <alternativeName>
        <fullName evidence="6 7">Atypical Serine/threonine protein kinase BUD32</fullName>
    </alternativeName>
    <alternativeName>
        <fullName evidence="4">EKC/KEOPS complex subunit bud32</fullName>
    </alternativeName>
</protein>
<evidence type="ECO:0000256" key="2">
    <source>
        <dbReference type="ARBA" id="ARBA00011534"/>
    </source>
</evidence>
<dbReference type="GO" id="GO:0004674">
    <property type="term" value="F:protein serine/threonine kinase activity"/>
    <property type="evidence" value="ECO:0007669"/>
    <property type="project" value="UniProtKB-EC"/>
</dbReference>
<evidence type="ECO:0000256" key="5">
    <source>
        <dbReference type="ARBA" id="ARBA00019973"/>
    </source>
</evidence>
<evidence type="ECO:0000256" key="9">
    <source>
        <dbReference type="ARBA" id="ARBA00048679"/>
    </source>
</evidence>
<dbReference type="InterPro" id="IPR011009">
    <property type="entry name" value="Kinase-like_dom_sf"/>
</dbReference>
<evidence type="ECO:0000313" key="11">
    <source>
        <dbReference type="EMBL" id="KAK4034608.1"/>
    </source>
</evidence>
<keyword evidence="12" id="KW-1185">Reference proteome</keyword>
<name>A0AAN6PA89_9PEZI</name>
<evidence type="ECO:0000256" key="8">
    <source>
        <dbReference type="ARBA" id="ARBA00047899"/>
    </source>
</evidence>
<evidence type="ECO:0000259" key="10">
    <source>
        <dbReference type="PROSITE" id="PS50011"/>
    </source>
</evidence>
<dbReference type="Pfam" id="PF00069">
    <property type="entry name" value="Pkinase"/>
    <property type="match status" value="1"/>
</dbReference>
<proteinExistence type="predicted"/>
<comment type="subunit">
    <text evidence="2">Component of the EKC/KEOPS complex composed of at least BUD32, CGI121, GON7, KAE1 and PCC1; the whole complex dimerizes.</text>
</comment>
<feature type="domain" description="Protein kinase" evidence="10">
    <location>
        <begin position="12"/>
        <end position="285"/>
    </location>
</feature>
<gene>
    <name evidence="11" type="ORF">C8A01DRAFT_49035</name>
</gene>
<dbReference type="EMBL" id="MU854472">
    <property type="protein sequence ID" value="KAK4034608.1"/>
    <property type="molecule type" value="Genomic_DNA"/>
</dbReference>
<evidence type="ECO:0000256" key="6">
    <source>
        <dbReference type="ARBA" id="ARBA00030980"/>
    </source>
</evidence>
<dbReference type="InterPro" id="IPR000719">
    <property type="entry name" value="Prot_kinase_dom"/>
</dbReference>
<comment type="function">
    <text evidence="1">Component of the EKC/KEOPS complex that is required for the formation of a threonylcarbamoyl group on adenosine at position 37 (t(6)A37) in tRNAs that read codons beginning with adenine. The complex is probably involved in the transfer of the threonylcarbamoyl moiety of threonylcarbamoyl-AMP (TC-AMP) to the N6 group of A37. BUD32 has ATPase activity in the context of the EKC/KEOPS complex and likely plays a supporting role to the catalytic subunit KAE1. The EKC/KEOPS complex also promotes both telomere uncapping and telomere elongation. The complex is required for efficient recruitment of transcriptional coactivators.</text>
</comment>
<evidence type="ECO:0000256" key="3">
    <source>
        <dbReference type="ARBA" id="ARBA00012513"/>
    </source>
</evidence>
<comment type="catalytic activity">
    <reaction evidence="9">
        <text>L-seryl-[protein] + ATP = O-phospho-L-seryl-[protein] + ADP + H(+)</text>
        <dbReference type="Rhea" id="RHEA:17989"/>
        <dbReference type="Rhea" id="RHEA-COMP:9863"/>
        <dbReference type="Rhea" id="RHEA-COMP:11604"/>
        <dbReference type="ChEBI" id="CHEBI:15378"/>
        <dbReference type="ChEBI" id="CHEBI:29999"/>
        <dbReference type="ChEBI" id="CHEBI:30616"/>
        <dbReference type="ChEBI" id="CHEBI:83421"/>
        <dbReference type="ChEBI" id="CHEBI:456216"/>
        <dbReference type="EC" id="2.7.11.1"/>
    </reaction>
</comment>
<evidence type="ECO:0000256" key="1">
    <source>
        <dbReference type="ARBA" id="ARBA00003747"/>
    </source>
</evidence>
<dbReference type="InterPro" id="IPR051681">
    <property type="entry name" value="Ser/Thr_Kinases-Pseudokinases"/>
</dbReference>
<evidence type="ECO:0000256" key="4">
    <source>
        <dbReference type="ARBA" id="ARBA00013948"/>
    </source>
</evidence>
<evidence type="ECO:0000256" key="7">
    <source>
        <dbReference type="ARBA" id="ARBA00033194"/>
    </source>
</evidence>